<accession>A0ABS8BVD8</accession>
<evidence type="ECO:0000313" key="3">
    <source>
        <dbReference type="Proteomes" id="UP001138961"/>
    </source>
</evidence>
<evidence type="ECO:0000313" key="2">
    <source>
        <dbReference type="EMBL" id="MCB5199675.1"/>
    </source>
</evidence>
<protein>
    <submittedName>
        <fullName evidence="2">Cupin domain-containing protein</fullName>
    </submittedName>
</protein>
<dbReference type="SUPFAM" id="SSF51182">
    <property type="entry name" value="RmlC-like cupins"/>
    <property type="match status" value="1"/>
</dbReference>
<dbReference type="Gene3D" id="2.60.120.10">
    <property type="entry name" value="Jelly Rolls"/>
    <property type="match status" value="1"/>
</dbReference>
<dbReference type="InterPro" id="IPR014710">
    <property type="entry name" value="RmlC-like_jellyroll"/>
</dbReference>
<organism evidence="2 3">
    <name type="scientific">Loktanella gaetbuli</name>
    <dbReference type="NCBI Taxonomy" id="2881335"/>
    <lineage>
        <taxon>Bacteria</taxon>
        <taxon>Pseudomonadati</taxon>
        <taxon>Pseudomonadota</taxon>
        <taxon>Alphaproteobacteria</taxon>
        <taxon>Rhodobacterales</taxon>
        <taxon>Roseobacteraceae</taxon>
        <taxon>Loktanella</taxon>
    </lineage>
</organism>
<dbReference type="EMBL" id="JAJATZ010000004">
    <property type="protein sequence ID" value="MCB5199675.1"/>
    <property type="molecule type" value="Genomic_DNA"/>
</dbReference>
<sequence length="131" mass="13976">MQINAVATLDVAPANPDYFTGGVAIRRMFQAQGDSRLSGLQVTFQPRARTAWHTHPVGQTLIVTEGAGRVQVRGGAVITVVAGDIVRFAAGEEHWHGAAPDVSMTHLALQEEVDGSAADWLDHVTDAEYDG</sequence>
<dbReference type="RefSeq" id="WP_226748357.1">
    <property type="nucleotide sequence ID" value="NZ_JAJATZ010000004.1"/>
</dbReference>
<proteinExistence type="predicted"/>
<dbReference type="PANTHER" id="PTHR43698:SF1">
    <property type="entry name" value="BLL4564 PROTEIN"/>
    <property type="match status" value="1"/>
</dbReference>
<dbReference type="InterPro" id="IPR047263">
    <property type="entry name" value="HNL-like_cupin"/>
</dbReference>
<dbReference type="InterPro" id="IPR013096">
    <property type="entry name" value="Cupin_2"/>
</dbReference>
<dbReference type="InterPro" id="IPR011051">
    <property type="entry name" value="RmlC_Cupin_sf"/>
</dbReference>
<dbReference type="CDD" id="cd02233">
    <property type="entry name" value="cupin_HNL-like"/>
    <property type="match status" value="1"/>
</dbReference>
<dbReference type="Pfam" id="PF07883">
    <property type="entry name" value="Cupin_2"/>
    <property type="match status" value="1"/>
</dbReference>
<gene>
    <name evidence="2" type="ORF">LGQ03_10525</name>
</gene>
<name>A0ABS8BVD8_9RHOB</name>
<dbReference type="PANTHER" id="PTHR43698">
    <property type="entry name" value="RIBD C-TERMINAL DOMAIN CONTAINING PROTEIN"/>
    <property type="match status" value="1"/>
</dbReference>
<comment type="caution">
    <text evidence="2">The sequence shown here is derived from an EMBL/GenBank/DDBJ whole genome shotgun (WGS) entry which is preliminary data.</text>
</comment>
<keyword evidence="3" id="KW-1185">Reference proteome</keyword>
<reference evidence="2" key="1">
    <citation type="submission" date="2021-10" db="EMBL/GenBank/DDBJ databases">
        <title>Loktanella gaetbuli sp. nov., isolated from a tidal flat.</title>
        <authorList>
            <person name="Park S."/>
            <person name="Yoon J.-H."/>
        </authorList>
    </citation>
    <scope>NUCLEOTIDE SEQUENCE</scope>
    <source>
        <strain evidence="2">TSTF-M6</strain>
    </source>
</reference>
<feature type="domain" description="Cupin type-2" evidence="1">
    <location>
        <begin position="42"/>
        <end position="101"/>
    </location>
</feature>
<dbReference type="Proteomes" id="UP001138961">
    <property type="component" value="Unassembled WGS sequence"/>
</dbReference>
<evidence type="ECO:0000259" key="1">
    <source>
        <dbReference type="Pfam" id="PF07883"/>
    </source>
</evidence>